<gene>
    <name evidence="2" type="ORF">NEZAVI_LOCUS5496</name>
</gene>
<protein>
    <submittedName>
        <fullName evidence="2">Uncharacterized protein</fullName>
    </submittedName>
</protein>
<dbReference type="Proteomes" id="UP001152798">
    <property type="component" value="Chromosome 3"/>
</dbReference>
<sequence length="79" mass="8822">MAGIPEMVPFQVDKTLRYAGSAVHRNTKTIGSIPSHSPLGKRRHDSRSRTDVSCRLTKTRLPFRTENLQSDVTQRCLGG</sequence>
<evidence type="ECO:0000313" key="3">
    <source>
        <dbReference type="Proteomes" id="UP001152798"/>
    </source>
</evidence>
<reference evidence="2" key="1">
    <citation type="submission" date="2022-01" db="EMBL/GenBank/DDBJ databases">
        <authorList>
            <person name="King R."/>
        </authorList>
    </citation>
    <scope>NUCLEOTIDE SEQUENCE</scope>
</reference>
<proteinExistence type="predicted"/>
<dbReference type="AlphaFoldDB" id="A0A9P0H177"/>
<evidence type="ECO:0000256" key="1">
    <source>
        <dbReference type="SAM" id="MobiDB-lite"/>
    </source>
</evidence>
<evidence type="ECO:0000313" key="2">
    <source>
        <dbReference type="EMBL" id="CAH1395174.1"/>
    </source>
</evidence>
<accession>A0A9P0H177</accession>
<dbReference type="EMBL" id="OV725079">
    <property type="protein sequence ID" value="CAH1395174.1"/>
    <property type="molecule type" value="Genomic_DNA"/>
</dbReference>
<organism evidence="2 3">
    <name type="scientific">Nezara viridula</name>
    <name type="common">Southern green stink bug</name>
    <name type="synonym">Cimex viridulus</name>
    <dbReference type="NCBI Taxonomy" id="85310"/>
    <lineage>
        <taxon>Eukaryota</taxon>
        <taxon>Metazoa</taxon>
        <taxon>Ecdysozoa</taxon>
        <taxon>Arthropoda</taxon>
        <taxon>Hexapoda</taxon>
        <taxon>Insecta</taxon>
        <taxon>Pterygota</taxon>
        <taxon>Neoptera</taxon>
        <taxon>Paraneoptera</taxon>
        <taxon>Hemiptera</taxon>
        <taxon>Heteroptera</taxon>
        <taxon>Panheteroptera</taxon>
        <taxon>Pentatomomorpha</taxon>
        <taxon>Pentatomoidea</taxon>
        <taxon>Pentatomidae</taxon>
        <taxon>Pentatominae</taxon>
        <taxon>Nezara</taxon>
    </lineage>
</organism>
<name>A0A9P0H177_NEZVI</name>
<feature type="region of interest" description="Disordered" evidence="1">
    <location>
        <begin position="28"/>
        <end position="51"/>
    </location>
</feature>
<keyword evidence="3" id="KW-1185">Reference proteome</keyword>